<reference evidence="1 2" key="1">
    <citation type="journal article" date="2019" name="Commun. Biol.">
        <title>The bagworm genome reveals a unique fibroin gene that provides high tensile strength.</title>
        <authorList>
            <person name="Kono N."/>
            <person name="Nakamura H."/>
            <person name="Ohtoshi R."/>
            <person name="Tomita M."/>
            <person name="Numata K."/>
            <person name="Arakawa K."/>
        </authorList>
    </citation>
    <scope>NUCLEOTIDE SEQUENCE [LARGE SCALE GENOMIC DNA]</scope>
</reference>
<dbReference type="OrthoDB" id="7510738at2759"/>
<dbReference type="EMBL" id="BGZK01000963">
    <property type="protein sequence ID" value="GBP66655.1"/>
    <property type="molecule type" value="Genomic_DNA"/>
</dbReference>
<keyword evidence="2" id="KW-1185">Reference proteome</keyword>
<accession>A0A4C1XWY4</accession>
<proteinExistence type="predicted"/>
<gene>
    <name evidence="1" type="ORF">EVAR_50480_1</name>
</gene>
<dbReference type="AlphaFoldDB" id="A0A4C1XWY4"/>
<organism evidence="1 2">
    <name type="scientific">Eumeta variegata</name>
    <name type="common">Bagworm moth</name>
    <name type="synonym">Eumeta japonica</name>
    <dbReference type="NCBI Taxonomy" id="151549"/>
    <lineage>
        <taxon>Eukaryota</taxon>
        <taxon>Metazoa</taxon>
        <taxon>Ecdysozoa</taxon>
        <taxon>Arthropoda</taxon>
        <taxon>Hexapoda</taxon>
        <taxon>Insecta</taxon>
        <taxon>Pterygota</taxon>
        <taxon>Neoptera</taxon>
        <taxon>Endopterygota</taxon>
        <taxon>Lepidoptera</taxon>
        <taxon>Glossata</taxon>
        <taxon>Ditrysia</taxon>
        <taxon>Tineoidea</taxon>
        <taxon>Psychidae</taxon>
        <taxon>Oiketicinae</taxon>
        <taxon>Eumeta</taxon>
    </lineage>
</organism>
<evidence type="ECO:0000313" key="1">
    <source>
        <dbReference type="EMBL" id="GBP66655.1"/>
    </source>
</evidence>
<name>A0A4C1XWY4_EUMVA</name>
<protein>
    <submittedName>
        <fullName evidence="1">Uncharacterized protein</fullName>
    </submittedName>
</protein>
<evidence type="ECO:0000313" key="2">
    <source>
        <dbReference type="Proteomes" id="UP000299102"/>
    </source>
</evidence>
<comment type="caution">
    <text evidence="1">The sequence shown here is derived from an EMBL/GenBank/DDBJ whole genome shotgun (WGS) entry which is preliminary data.</text>
</comment>
<dbReference type="Proteomes" id="UP000299102">
    <property type="component" value="Unassembled WGS sequence"/>
</dbReference>
<sequence length="129" mass="14377">MQGVWHCDRLQQSSVSGKTTFLDRASERGLDNKRVEEAGRGSLFGINENRIVGNSVLSYKWPEAGAGAPRQRRLPRLGRAHKEIDASQAEHLGWSCLSIVPRSRSHARLRRNVTMSHAFSGVQPAFVDL</sequence>